<name>A0A9P6SJT9_9HELO</name>
<sequence length="518" mass="59111">MHISIPEPGDPGFWVSRGFRLTIERIPFDVDELIRTPLSNRPWQLYRVPADHIEPFDSDWKQISLAPGIHVAGKSYDTYRVAIDDSYLPWLSVSKFKFQPDINPLKPVDGEVSVYGERAATRNAIVRFHRDALKAISSRKGPELDCCYRNVAEVLHQVALEWAILKRDLNGTNCCQALNPKVKTKFTQLLLFITLNLVNVYNTPLVLNLLRKDEEELLHPLWDIYSDPSAYITNQIPNFSLKDELLDHLNAAEFHRLSLVRSLAEIAGAKIEVRQYKLDLDYTYSYNHNILGCILGISGSNPFGTFASQKMLDALSKSPVFSGDTIRKLDVVKLSAELMGSLPIGFPDGHLDLPFDVRSKLTYGQVQIIRTEMLNFYYDHRSLETPENDVLVLLTWNPIRHIIDEDLVEWTASVDGWRLYERLIKSIQVSQPKEQLVLTLAALLCYQRLFPPSTLDTNHPIKWSYQADFDAILNGERLSNARTVFEYMAISVLRVFCTVNGNQKMRTFLASIGGWISP</sequence>
<protein>
    <submittedName>
        <fullName evidence="1">Uncharacterized protein</fullName>
    </submittedName>
</protein>
<dbReference type="AlphaFoldDB" id="A0A9P6SJT9"/>
<evidence type="ECO:0000313" key="1">
    <source>
        <dbReference type="EMBL" id="KAG0645144.1"/>
    </source>
</evidence>
<dbReference type="EMBL" id="VNKQ01000020">
    <property type="protein sequence ID" value="KAG0645144.1"/>
    <property type="molecule type" value="Genomic_DNA"/>
</dbReference>
<dbReference type="OrthoDB" id="5370596at2759"/>
<keyword evidence="2" id="KW-1185">Reference proteome</keyword>
<organism evidence="1 2">
    <name type="scientific">Hyphodiscus hymeniophilus</name>
    <dbReference type="NCBI Taxonomy" id="353542"/>
    <lineage>
        <taxon>Eukaryota</taxon>
        <taxon>Fungi</taxon>
        <taxon>Dikarya</taxon>
        <taxon>Ascomycota</taxon>
        <taxon>Pezizomycotina</taxon>
        <taxon>Leotiomycetes</taxon>
        <taxon>Helotiales</taxon>
        <taxon>Hyphodiscaceae</taxon>
        <taxon>Hyphodiscus</taxon>
    </lineage>
</organism>
<proteinExistence type="predicted"/>
<reference evidence="1" key="1">
    <citation type="submission" date="2019-07" db="EMBL/GenBank/DDBJ databases">
        <title>Hyphodiscus hymeniophilus genome sequencing and assembly.</title>
        <authorList>
            <person name="Kramer G."/>
            <person name="Nodwell J."/>
        </authorList>
    </citation>
    <scope>NUCLEOTIDE SEQUENCE</scope>
    <source>
        <strain evidence="1">ATCC 34498</strain>
    </source>
</reference>
<accession>A0A9P6SJT9</accession>
<dbReference type="Proteomes" id="UP000785200">
    <property type="component" value="Unassembled WGS sequence"/>
</dbReference>
<gene>
    <name evidence="1" type="ORF">D0Z07_9224</name>
</gene>
<comment type="caution">
    <text evidence="1">The sequence shown here is derived from an EMBL/GenBank/DDBJ whole genome shotgun (WGS) entry which is preliminary data.</text>
</comment>
<evidence type="ECO:0000313" key="2">
    <source>
        <dbReference type="Proteomes" id="UP000785200"/>
    </source>
</evidence>